<dbReference type="EMBL" id="ABEU02000014">
    <property type="protein sequence ID" value="PNR41561.1"/>
    <property type="molecule type" value="Genomic_DNA"/>
</dbReference>
<proteinExistence type="predicted"/>
<feature type="compositionally biased region" description="Low complexity" evidence="1">
    <location>
        <begin position="56"/>
        <end position="80"/>
    </location>
</feature>
<keyword evidence="4" id="KW-1185">Reference proteome</keyword>
<protein>
    <submittedName>
        <fullName evidence="2 3">Uncharacterized protein</fullName>
    </submittedName>
</protein>
<reference evidence="2 4" key="1">
    <citation type="journal article" date="2008" name="Science">
        <title>The Physcomitrella genome reveals evolutionary insights into the conquest of land by plants.</title>
        <authorList>
            <person name="Rensing S."/>
            <person name="Lang D."/>
            <person name="Zimmer A."/>
            <person name="Terry A."/>
            <person name="Salamov A."/>
            <person name="Shapiro H."/>
            <person name="Nishiyama T."/>
            <person name="Perroud P.-F."/>
            <person name="Lindquist E."/>
            <person name="Kamisugi Y."/>
            <person name="Tanahashi T."/>
            <person name="Sakakibara K."/>
            <person name="Fujita T."/>
            <person name="Oishi K."/>
            <person name="Shin-I T."/>
            <person name="Kuroki Y."/>
            <person name="Toyoda A."/>
            <person name="Suzuki Y."/>
            <person name="Hashimoto A."/>
            <person name="Yamaguchi K."/>
            <person name="Sugano A."/>
            <person name="Kohara Y."/>
            <person name="Fujiyama A."/>
            <person name="Anterola A."/>
            <person name="Aoki S."/>
            <person name="Ashton N."/>
            <person name="Barbazuk W.B."/>
            <person name="Barker E."/>
            <person name="Bennetzen J."/>
            <person name="Bezanilla M."/>
            <person name="Blankenship R."/>
            <person name="Cho S.H."/>
            <person name="Dutcher S."/>
            <person name="Estelle M."/>
            <person name="Fawcett J.A."/>
            <person name="Gundlach H."/>
            <person name="Hanada K."/>
            <person name="Heyl A."/>
            <person name="Hicks K.A."/>
            <person name="Hugh J."/>
            <person name="Lohr M."/>
            <person name="Mayer K."/>
            <person name="Melkozernov A."/>
            <person name="Murata T."/>
            <person name="Nelson D."/>
            <person name="Pils B."/>
            <person name="Prigge M."/>
            <person name="Reiss B."/>
            <person name="Renner T."/>
            <person name="Rombauts S."/>
            <person name="Rushton P."/>
            <person name="Sanderfoot A."/>
            <person name="Schween G."/>
            <person name="Shiu S.-H."/>
            <person name="Stueber K."/>
            <person name="Theodoulou F.L."/>
            <person name="Tu H."/>
            <person name="Van de Peer Y."/>
            <person name="Verrier P.J."/>
            <person name="Waters E."/>
            <person name="Wood A."/>
            <person name="Yang L."/>
            <person name="Cove D."/>
            <person name="Cuming A."/>
            <person name="Hasebe M."/>
            <person name="Lucas S."/>
            <person name="Mishler D.B."/>
            <person name="Reski R."/>
            <person name="Grigoriev I."/>
            <person name="Quatrano R.S."/>
            <person name="Boore J.L."/>
        </authorList>
    </citation>
    <scope>NUCLEOTIDE SEQUENCE [LARGE SCALE GENOMIC DNA]</scope>
    <source>
        <strain evidence="3 4">cv. Gransden 2004</strain>
    </source>
</reference>
<evidence type="ECO:0000256" key="1">
    <source>
        <dbReference type="SAM" id="MobiDB-lite"/>
    </source>
</evidence>
<evidence type="ECO:0000313" key="4">
    <source>
        <dbReference type="Proteomes" id="UP000006727"/>
    </source>
</evidence>
<sequence length="188" mass="20056">MELQCCSRPGDEITRYGDILGADARIYVVQMGVISMHKGAVDPNLLKNRPTSFAKTSTSGTPVPSSAPASSSSVSASPVGKDAPVAPTQDRKTTERRAMSVMQVGAGAPAWTFPTYGVFGDECLQNSVKNDHHKASYYNTTISESPSGVIVLSISLADVISVLGPIQDVLSRISNLKNLRCPFDYFTI</sequence>
<gene>
    <name evidence="2" type="ORF">PHYPA_018964</name>
</gene>
<dbReference type="EnsemblPlants" id="Pp3c14_23970V3.1">
    <property type="protein sequence ID" value="Pp3c14_23970V3.1"/>
    <property type="gene ID" value="Pp3c14_23970"/>
</dbReference>
<reference evidence="2 4" key="2">
    <citation type="journal article" date="2018" name="Plant J.">
        <title>The Physcomitrella patens chromosome-scale assembly reveals moss genome structure and evolution.</title>
        <authorList>
            <person name="Lang D."/>
            <person name="Ullrich K.K."/>
            <person name="Murat F."/>
            <person name="Fuchs J."/>
            <person name="Jenkins J."/>
            <person name="Haas F.B."/>
            <person name="Piednoel M."/>
            <person name="Gundlach H."/>
            <person name="Van Bel M."/>
            <person name="Meyberg R."/>
            <person name="Vives C."/>
            <person name="Morata J."/>
            <person name="Symeonidi A."/>
            <person name="Hiss M."/>
            <person name="Muchero W."/>
            <person name="Kamisugi Y."/>
            <person name="Saleh O."/>
            <person name="Blanc G."/>
            <person name="Decker E.L."/>
            <person name="van Gessel N."/>
            <person name="Grimwood J."/>
            <person name="Hayes R.D."/>
            <person name="Graham S.W."/>
            <person name="Gunter L.E."/>
            <person name="McDaniel S.F."/>
            <person name="Hoernstein S.N.W."/>
            <person name="Larsson A."/>
            <person name="Li F.W."/>
            <person name="Perroud P.F."/>
            <person name="Phillips J."/>
            <person name="Ranjan P."/>
            <person name="Rokshar D.S."/>
            <person name="Rothfels C.J."/>
            <person name="Schneider L."/>
            <person name="Shu S."/>
            <person name="Stevenson D.W."/>
            <person name="Thummler F."/>
            <person name="Tillich M."/>
            <person name="Villarreal Aguilar J.C."/>
            <person name="Widiez T."/>
            <person name="Wong G.K."/>
            <person name="Wymore A."/>
            <person name="Zhang Y."/>
            <person name="Zimmer A.D."/>
            <person name="Quatrano R.S."/>
            <person name="Mayer K.F.X."/>
            <person name="Goodstein D."/>
            <person name="Casacuberta J.M."/>
            <person name="Vandepoele K."/>
            <person name="Reski R."/>
            <person name="Cuming A.C."/>
            <person name="Tuskan G.A."/>
            <person name="Maumus F."/>
            <person name="Salse J."/>
            <person name="Schmutz J."/>
            <person name="Rensing S.A."/>
        </authorList>
    </citation>
    <scope>NUCLEOTIDE SEQUENCE [LARGE SCALE GENOMIC DNA]</scope>
    <source>
        <strain evidence="3 4">cv. Gransden 2004</strain>
    </source>
</reference>
<accession>A0A2K1JJ34</accession>
<dbReference type="AlphaFoldDB" id="A0A2K1JJ34"/>
<dbReference type="Gramene" id="Pp3c14_23970V3.1">
    <property type="protein sequence ID" value="Pp3c14_23970V3.1"/>
    <property type="gene ID" value="Pp3c14_23970"/>
</dbReference>
<evidence type="ECO:0000313" key="2">
    <source>
        <dbReference type="EMBL" id="PNR41561.1"/>
    </source>
</evidence>
<name>A0A2K1JJ34_PHYPA</name>
<reference evidence="3" key="3">
    <citation type="submission" date="2020-12" db="UniProtKB">
        <authorList>
            <consortium name="EnsemblPlants"/>
        </authorList>
    </citation>
    <scope>IDENTIFICATION</scope>
</reference>
<dbReference type="PaxDb" id="3218-PP1S69_82V6.1"/>
<organism evidence="2">
    <name type="scientific">Physcomitrium patens</name>
    <name type="common">Spreading-leaved earth moss</name>
    <name type="synonym">Physcomitrella patens</name>
    <dbReference type="NCBI Taxonomy" id="3218"/>
    <lineage>
        <taxon>Eukaryota</taxon>
        <taxon>Viridiplantae</taxon>
        <taxon>Streptophyta</taxon>
        <taxon>Embryophyta</taxon>
        <taxon>Bryophyta</taxon>
        <taxon>Bryophytina</taxon>
        <taxon>Bryopsida</taxon>
        <taxon>Funariidae</taxon>
        <taxon>Funariales</taxon>
        <taxon>Funariaceae</taxon>
        <taxon>Physcomitrium</taxon>
    </lineage>
</organism>
<dbReference type="Proteomes" id="UP000006727">
    <property type="component" value="Chromosome 14"/>
</dbReference>
<feature type="region of interest" description="Disordered" evidence="1">
    <location>
        <begin position="51"/>
        <end position="95"/>
    </location>
</feature>
<evidence type="ECO:0000313" key="3">
    <source>
        <dbReference type="EnsemblPlants" id="Pp3c14_23970V3.1"/>
    </source>
</evidence>